<dbReference type="RefSeq" id="WP_071610987.1">
    <property type="nucleotide sequence ID" value="NZ_CP015756.1"/>
</dbReference>
<proteinExistence type="inferred from homology"/>
<feature type="binding site" evidence="4 6">
    <location>
        <position position="111"/>
    </location>
    <ligand>
        <name>substrate</name>
    </ligand>
</feature>
<accession>A0A1J0GBM5</accession>
<evidence type="ECO:0000256" key="6">
    <source>
        <dbReference type="PIRSR" id="PIRSR001430-2"/>
    </source>
</evidence>
<dbReference type="Proteomes" id="UP000182569">
    <property type="component" value="Chromosome"/>
</dbReference>
<feature type="active site" description="Nucleophile" evidence="4 5">
    <location>
        <position position="53"/>
    </location>
</feature>
<comment type="catalytic activity">
    <reaction evidence="4 7">
        <text>uridine(38/39/40) in tRNA = pseudouridine(38/39/40) in tRNA</text>
        <dbReference type="Rhea" id="RHEA:22376"/>
        <dbReference type="Rhea" id="RHEA-COMP:10085"/>
        <dbReference type="Rhea" id="RHEA-COMP:10087"/>
        <dbReference type="ChEBI" id="CHEBI:65314"/>
        <dbReference type="ChEBI" id="CHEBI:65315"/>
        <dbReference type="EC" id="5.4.99.12"/>
    </reaction>
</comment>
<dbReference type="Pfam" id="PF01416">
    <property type="entry name" value="PseudoU_synth_1"/>
    <property type="match status" value="2"/>
</dbReference>
<dbReference type="PANTHER" id="PTHR11142">
    <property type="entry name" value="PSEUDOURIDYLATE SYNTHASE"/>
    <property type="match status" value="1"/>
</dbReference>
<dbReference type="GO" id="GO:0031119">
    <property type="term" value="P:tRNA pseudouridine synthesis"/>
    <property type="evidence" value="ECO:0007669"/>
    <property type="project" value="UniProtKB-UniRule"/>
</dbReference>
<dbReference type="HAMAP" id="MF_00171">
    <property type="entry name" value="TruA"/>
    <property type="match status" value="1"/>
</dbReference>
<dbReference type="GO" id="GO:0003723">
    <property type="term" value="F:RNA binding"/>
    <property type="evidence" value="ECO:0007669"/>
    <property type="project" value="InterPro"/>
</dbReference>
<dbReference type="InterPro" id="IPR020094">
    <property type="entry name" value="TruA/RsuA/RluB/E/F_N"/>
</dbReference>
<dbReference type="GO" id="GO:0160147">
    <property type="term" value="F:tRNA pseudouridine(38-40) synthase activity"/>
    <property type="evidence" value="ECO:0007669"/>
    <property type="project" value="UniProtKB-EC"/>
</dbReference>
<evidence type="ECO:0000256" key="1">
    <source>
        <dbReference type="ARBA" id="ARBA00009375"/>
    </source>
</evidence>
<dbReference type="EC" id="5.4.99.12" evidence="4"/>
<comment type="function">
    <text evidence="4">Formation of pseudouridine at positions 38, 39 and 40 in the anticodon stem and loop of transfer RNAs.</text>
</comment>
<evidence type="ECO:0000256" key="4">
    <source>
        <dbReference type="HAMAP-Rule" id="MF_00171"/>
    </source>
</evidence>
<protein>
    <recommendedName>
        <fullName evidence="4">tRNA pseudouridine synthase A</fullName>
        <ecNumber evidence="4">5.4.99.12</ecNumber>
    </recommendedName>
    <alternativeName>
        <fullName evidence="4">tRNA pseudouridine(38-40) synthase</fullName>
    </alternativeName>
    <alternativeName>
        <fullName evidence="4">tRNA pseudouridylate synthase I</fullName>
    </alternativeName>
    <alternativeName>
        <fullName evidence="4">tRNA-uridine isomerase I</fullName>
    </alternativeName>
</protein>
<evidence type="ECO:0000259" key="8">
    <source>
        <dbReference type="Pfam" id="PF01416"/>
    </source>
</evidence>
<comment type="similarity">
    <text evidence="1 4 7">Belongs to the tRNA pseudouridine synthase TruA family.</text>
</comment>
<comment type="caution">
    <text evidence="4">Lacks conserved residue(s) required for the propagation of feature annotation.</text>
</comment>
<dbReference type="PANTHER" id="PTHR11142:SF22">
    <property type="entry name" value="TRNA PSEUDOURIDINE SYNTHASE A 2"/>
    <property type="match status" value="1"/>
</dbReference>
<evidence type="ECO:0000256" key="7">
    <source>
        <dbReference type="RuleBase" id="RU003792"/>
    </source>
</evidence>
<dbReference type="Gene3D" id="3.30.70.580">
    <property type="entry name" value="Pseudouridine synthase I, catalytic domain, N-terminal subdomain"/>
    <property type="match status" value="1"/>
</dbReference>
<evidence type="ECO:0000313" key="9">
    <source>
        <dbReference type="EMBL" id="APC38691.1"/>
    </source>
</evidence>
<dbReference type="InterPro" id="IPR001406">
    <property type="entry name" value="PsdUridine_synth_TruA"/>
</dbReference>
<comment type="subunit">
    <text evidence="4">Homodimer.</text>
</comment>
<dbReference type="FunFam" id="3.30.70.580:FF:000001">
    <property type="entry name" value="tRNA pseudouridine synthase A"/>
    <property type="match status" value="1"/>
</dbReference>
<dbReference type="EMBL" id="CP015756">
    <property type="protein sequence ID" value="APC38691.1"/>
    <property type="molecule type" value="Genomic_DNA"/>
</dbReference>
<feature type="domain" description="Pseudouridine synthase I TruA alpha/beta" evidence="8">
    <location>
        <begin position="144"/>
        <end position="245"/>
    </location>
</feature>
<dbReference type="AlphaFoldDB" id="A0A1J0GBM5"/>
<dbReference type="Gene3D" id="3.30.70.660">
    <property type="entry name" value="Pseudouridine synthase I, catalytic domain, C-terminal subdomain"/>
    <property type="match status" value="1"/>
</dbReference>
<sequence length="245" mass="28138">MRNIKIVIEYDGTRYKGWQRLGDSDNTIQHKIEAVLSKMAEENIEITASGRTDAGVHASNQVANFRTDSTMPTHKMRSYCYEFLPEDIVIKSVEEVDLNFHARYNAKVKKYIYNICNNKVHDVFTRKYDYHVPLPLNIEKMRKAAEVLVGEHDFQSFTTLKTKKKSTIRTIYTINIINDDGNIEISVQGNGFMKNMVRIIVGTLVEVGLGERDANEISDILDRKERKYAGHIAPAKGLFLEEVNY</sequence>
<dbReference type="InterPro" id="IPR020103">
    <property type="entry name" value="PsdUridine_synth_cat_dom_sf"/>
</dbReference>
<keyword evidence="2 4" id="KW-0819">tRNA processing</keyword>
<dbReference type="InterPro" id="IPR020097">
    <property type="entry name" value="PsdUridine_synth_TruA_a/b_dom"/>
</dbReference>
<organism evidence="9 10">
    <name type="scientific">Clostridium estertheticum subsp. estertheticum</name>
    <dbReference type="NCBI Taxonomy" id="1552"/>
    <lineage>
        <taxon>Bacteria</taxon>
        <taxon>Bacillati</taxon>
        <taxon>Bacillota</taxon>
        <taxon>Clostridia</taxon>
        <taxon>Eubacteriales</taxon>
        <taxon>Clostridiaceae</taxon>
        <taxon>Clostridium</taxon>
    </lineage>
</organism>
<dbReference type="STRING" id="1552.A7L45_00700"/>
<dbReference type="SUPFAM" id="SSF55120">
    <property type="entry name" value="Pseudouridine synthase"/>
    <property type="match status" value="1"/>
</dbReference>
<dbReference type="NCBIfam" id="TIGR00071">
    <property type="entry name" value="hisT_truA"/>
    <property type="match status" value="1"/>
</dbReference>
<keyword evidence="10" id="KW-1185">Reference proteome</keyword>
<feature type="domain" description="Pseudouridine synthase I TruA alpha/beta" evidence="8">
    <location>
        <begin position="7"/>
        <end position="105"/>
    </location>
</feature>
<dbReference type="OrthoDB" id="9811823at2"/>
<dbReference type="CDD" id="cd02570">
    <property type="entry name" value="PseudoU_synth_EcTruA"/>
    <property type="match status" value="1"/>
</dbReference>
<dbReference type="PIRSF" id="PIRSF001430">
    <property type="entry name" value="tRNA_psdUrid_synth"/>
    <property type="match status" value="1"/>
</dbReference>
<evidence type="ECO:0000256" key="3">
    <source>
        <dbReference type="ARBA" id="ARBA00023235"/>
    </source>
</evidence>
<evidence type="ECO:0000313" key="10">
    <source>
        <dbReference type="Proteomes" id="UP000182569"/>
    </source>
</evidence>
<dbReference type="InterPro" id="IPR020095">
    <property type="entry name" value="PsdUridine_synth_TruA_C"/>
</dbReference>
<name>A0A1J0GBM5_9CLOT</name>
<evidence type="ECO:0000256" key="2">
    <source>
        <dbReference type="ARBA" id="ARBA00022694"/>
    </source>
</evidence>
<reference evidence="10" key="1">
    <citation type="journal article" date="2016" name="Front. Microbiol.">
        <title>Complete Genome Sequence of Clostridium estertheticum DSM 8809, a Microbe Identified in Spoiled Vacuum Packed Beef.</title>
        <authorList>
            <person name="Yu Z."/>
            <person name="Gunn L."/>
            <person name="Brennan E."/>
            <person name="Reid R."/>
            <person name="Wall P.G."/>
            <person name="Gaora O.P."/>
            <person name="Hurley D."/>
            <person name="Bolton D."/>
            <person name="Fanning S."/>
        </authorList>
    </citation>
    <scope>NUCLEOTIDE SEQUENCE [LARGE SCALE GENOMIC DNA]</scope>
    <source>
        <strain evidence="10">DSM 8809</strain>
    </source>
</reference>
<gene>
    <name evidence="4" type="primary">truA</name>
    <name evidence="9" type="ORF">A7L45_00700</name>
</gene>
<keyword evidence="3 4" id="KW-0413">Isomerase</keyword>
<evidence type="ECO:0000256" key="5">
    <source>
        <dbReference type="PIRSR" id="PIRSR001430-1"/>
    </source>
</evidence>
<dbReference type="KEGG" id="ceu:A7L45_00700"/>